<dbReference type="EMBL" id="JBIAPI010000013">
    <property type="protein sequence ID" value="MFF3228148.1"/>
    <property type="molecule type" value="Genomic_DNA"/>
</dbReference>
<proteinExistence type="predicted"/>
<comment type="caution">
    <text evidence="2">The sequence shown here is derived from an EMBL/GenBank/DDBJ whole genome shotgun (WGS) entry which is preliminary data.</text>
</comment>
<evidence type="ECO:0000313" key="2">
    <source>
        <dbReference type="EMBL" id="MFF3228148.1"/>
    </source>
</evidence>
<name>A0ABW6R4H1_9NOCA</name>
<feature type="signal peptide" evidence="1">
    <location>
        <begin position="1"/>
        <end position="26"/>
    </location>
</feature>
<dbReference type="InterPro" id="IPR029058">
    <property type="entry name" value="AB_hydrolase_fold"/>
</dbReference>
<dbReference type="InterPro" id="IPR002918">
    <property type="entry name" value="Lipase_EstA/Esterase_EstB"/>
</dbReference>
<evidence type="ECO:0000256" key="1">
    <source>
        <dbReference type="SAM" id="SignalP"/>
    </source>
</evidence>
<dbReference type="Pfam" id="PF01674">
    <property type="entry name" value="Lipase_2"/>
    <property type="match status" value="1"/>
</dbReference>
<keyword evidence="1" id="KW-0732">Signal</keyword>
<accession>A0ABW6R4H1</accession>
<protein>
    <submittedName>
        <fullName evidence="2">Esterase/lipase family protein</fullName>
    </submittedName>
</protein>
<dbReference type="Gene3D" id="3.40.50.1820">
    <property type="entry name" value="alpha/beta hydrolase"/>
    <property type="match status" value="1"/>
</dbReference>
<feature type="chain" id="PRO_5046401869" evidence="1">
    <location>
        <begin position="27"/>
        <end position="298"/>
    </location>
</feature>
<reference evidence="2 3" key="1">
    <citation type="submission" date="2024-10" db="EMBL/GenBank/DDBJ databases">
        <title>The Natural Products Discovery Center: Release of the First 8490 Sequenced Strains for Exploring Actinobacteria Biosynthetic Diversity.</title>
        <authorList>
            <person name="Kalkreuter E."/>
            <person name="Kautsar S.A."/>
            <person name="Yang D."/>
            <person name="Bader C.D."/>
            <person name="Teijaro C.N."/>
            <person name="Fluegel L."/>
            <person name="Davis C.M."/>
            <person name="Simpson J.R."/>
            <person name="Lauterbach L."/>
            <person name="Steele A.D."/>
            <person name="Gui C."/>
            <person name="Meng S."/>
            <person name="Li G."/>
            <person name="Viehrig K."/>
            <person name="Ye F."/>
            <person name="Su P."/>
            <person name="Kiefer A.F."/>
            <person name="Nichols A."/>
            <person name="Cepeda A.J."/>
            <person name="Yan W."/>
            <person name="Fan B."/>
            <person name="Jiang Y."/>
            <person name="Adhikari A."/>
            <person name="Zheng C.-J."/>
            <person name="Schuster L."/>
            <person name="Cowan T.M."/>
            <person name="Smanski M.J."/>
            <person name="Chevrette M.G."/>
            <person name="De Carvalho L.P.S."/>
            <person name="Shen B."/>
        </authorList>
    </citation>
    <scope>NUCLEOTIDE SEQUENCE [LARGE SCALE GENOMIC DNA]</scope>
    <source>
        <strain evidence="2 3">NPDC003040</strain>
    </source>
</reference>
<sequence length="298" mass="30784">MRPSPWMIAALITAVVSIINPIDATADPAPLTFAAQRDCQLTALRPNPIITLPGGGGPAVAVDEQDIADDGFVQTMLSAGACVFGMFYGVVDGLGVGAAPIAASAGQLADYIETVKGETGAMQVDIVAHSQGALVANYYTKVLGGAANVGNIVSFAPVTHGSRADSPLALINENLPEFRLPNPGGLAQLLSGGPVLSAVADLTRAPGWLACLEGSDAIQRVSEGGITVPGVRYFVMATRNDTVNTPAGDASFIDETGVSNAYFEDLFPAAGPTTHRRLLAQPQAWQWTIAMLYGPRPA</sequence>
<organism evidence="2 3">
    <name type="scientific">Nocardia suismassiliense</name>
    <dbReference type="NCBI Taxonomy" id="2077092"/>
    <lineage>
        <taxon>Bacteria</taxon>
        <taxon>Bacillati</taxon>
        <taxon>Actinomycetota</taxon>
        <taxon>Actinomycetes</taxon>
        <taxon>Mycobacteriales</taxon>
        <taxon>Nocardiaceae</taxon>
        <taxon>Nocardia</taxon>
    </lineage>
</organism>
<gene>
    <name evidence="2" type="ORF">ACFYV7_35510</name>
</gene>
<dbReference type="SUPFAM" id="SSF53474">
    <property type="entry name" value="alpha/beta-Hydrolases"/>
    <property type="match status" value="1"/>
</dbReference>
<dbReference type="RefSeq" id="WP_387724721.1">
    <property type="nucleotide sequence ID" value="NZ_JBIAPI010000013.1"/>
</dbReference>
<keyword evidence="3" id="KW-1185">Reference proteome</keyword>
<evidence type="ECO:0000313" key="3">
    <source>
        <dbReference type="Proteomes" id="UP001601948"/>
    </source>
</evidence>
<dbReference type="Proteomes" id="UP001601948">
    <property type="component" value="Unassembled WGS sequence"/>
</dbReference>